<protein>
    <recommendedName>
        <fullName evidence="2">Outer dynein arm-docking complex subunit 4</fullName>
    </recommendedName>
    <alternativeName>
        <fullName evidence="3">Tetratricopeptide repeat protein 25</fullName>
    </alternativeName>
</protein>
<feature type="region of interest" description="Disordered" evidence="5">
    <location>
        <begin position="1209"/>
        <end position="1509"/>
    </location>
</feature>
<evidence type="ECO:0000313" key="6">
    <source>
        <dbReference type="EMBL" id="KAK3772478.1"/>
    </source>
</evidence>
<dbReference type="PANTHER" id="PTHR23040">
    <property type="match status" value="1"/>
</dbReference>
<evidence type="ECO:0000256" key="5">
    <source>
        <dbReference type="SAM" id="MobiDB-lite"/>
    </source>
</evidence>
<dbReference type="Proteomes" id="UP001283361">
    <property type="component" value="Unassembled WGS sequence"/>
</dbReference>
<feature type="region of interest" description="Disordered" evidence="5">
    <location>
        <begin position="869"/>
        <end position="1003"/>
    </location>
</feature>
<feature type="compositionally biased region" description="Basic and acidic residues" evidence="5">
    <location>
        <begin position="1137"/>
        <end position="1147"/>
    </location>
</feature>
<feature type="region of interest" description="Disordered" evidence="5">
    <location>
        <begin position="835"/>
        <end position="857"/>
    </location>
</feature>
<dbReference type="PROSITE" id="PS50005">
    <property type="entry name" value="TPR"/>
    <property type="match status" value="3"/>
</dbReference>
<dbReference type="InterPro" id="IPR019734">
    <property type="entry name" value="TPR_rpt"/>
</dbReference>
<dbReference type="GO" id="GO:0005930">
    <property type="term" value="C:axoneme"/>
    <property type="evidence" value="ECO:0007669"/>
    <property type="project" value="UniProtKB-SubCell"/>
</dbReference>
<feature type="compositionally biased region" description="Basic and acidic residues" evidence="5">
    <location>
        <begin position="1210"/>
        <end position="1223"/>
    </location>
</feature>
<feature type="compositionally biased region" description="Basic and acidic residues" evidence="5">
    <location>
        <begin position="1469"/>
        <end position="1483"/>
    </location>
</feature>
<feature type="compositionally biased region" description="Acidic residues" evidence="5">
    <location>
        <begin position="1176"/>
        <end position="1185"/>
    </location>
</feature>
<sequence length="1598" mass="178022">MARIPPSNIGPKHLGGRGGPKGPASTKTLTTNTFTTTTGVSSAIHDPSVPRTYLFDIYKNEAESHFEIGEYRLAADCYNAAIKLQPTDTAAIVARSRCYTQMGRWKRAMKDCDEALGIDPAYPEALYQKAEILYINGNYDLAHVYFKRGLRQQPDSMLFKHAVQKASDAIHKHGPSAIPTKPTKLTAVGDLTMFLHSKQRRNLQREPTRAPADDDDLTKFDLPSAGFRARFNVGPLVRINRKPGVSILRAHRPESARSDTSAGSATRMPDESTMRCILGELYGDRKYLKMFQNNLPGGKAERDLTLLADEGLEFLRERTMFWDSLGPLPPPQMPRRSNMKERSFFFGSKESLDTIPSARTPRGGNKTNEAAELSESEGQTGAKQEGGKKKLIRRPKKRQKLEVAMGLERDCTSINFRFNSLQESRSAFKIETSSPDASPLLTALKDTGRGLTRMGRTRFGGLDQRGQDRKRELTRFINKEMDSIDEAFKNGEFAECKHKAEMCLETISDLDGEEINKSEVMASLYSCMGNACIAMNDFDAALNNHLQALHIGETENIKEVINRALGHLGRMYIIQKRFNKALEVFARKAPTVVSAEEVAQVFHEIGNCFLALGHLDYARDCGKKALRAAEDADIHYFKFQSWILIAVSESRMKHHEEAYKAFQCALELAKKKDDQESMTVILFALEHLSKTITSILKKRELLSERLSSRSKTQALIDLNKRPHAARQKRRKKRLRREVTTLDGENGGDDLMTRQNTMMERDHTFHLTTEDTMYQRSQQPHLPPLPQHQHEQPNQPQEQLHQDELTTPRTQGRRGSLMFEENPRELEPFLDPRLKSRQGAATASQHHLSPSPHKRHGLLDHMEKHGEGAEIDISRDKLVSQGKLTPRTPRGPSKVDSPAVMRDGEKSRSSVEHPVNRGDSRSRTRLDLKVNLASPHGDKEQAESDPKADKRVSPSRVTRREGPGSRGLSPQKQNLQRLGPNPKHDVSAGALSELSDTPRDGNGNVLEREYVLMTDRTGVTSQSDLDLEGLDTFRGAEALANRHRDMPQYQVQERRLSRRSADLRDASMDDQDTTLDMTIDITSGGPGHNRSGLTSGQYADLSCTAESVDLPGTFGVSHGGQDLTPNAEEVQPNPAVDRAVKESQDLTPRRRRTHRAPRGISDQGEKTPGRFTRESFFEEEEYEQEVGESTTIQNPDDAFDFVSVSRQHLVHPRDIANKTEKEGSGDIENPVQRSSHTQGLHNEAENVRVSGLDQLENTNTGPPVPFERQSSKVSLKGRSHEAGEVTLETTRPYRVSSAKANRSRNEDWGEAQVDKPEAEARSQNACEEKRPLRSRPEEAFSPVKTPKSHVTIGSGWDGDVSMESAVEVPEIKLSSSFQPKGDNPSLQQPTISRQKTKIKHKKKPDANTGDDDDEKLSLAPKPSPRKKQPRRSPPGISQGGASAADDEDDDIYHDHKSRGDNRSLNSNKLLSRENNDLGDNKSKGDNTSLKSNKMASPINARETSEVSGNKMAIDTAGEIGQASEVVKDEVLQGSTEDSEAERLRQHQETVRVVKTRREEKALSDINSVPVSGVNSEGNTGTYPGEEAGPIGSQVSQPDT</sequence>
<feature type="repeat" description="TPR" evidence="4">
    <location>
        <begin position="89"/>
        <end position="122"/>
    </location>
</feature>
<feature type="compositionally biased region" description="Polar residues" evidence="5">
    <location>
        <begin position="1230"/>
        <end position="1239"/>
    </location>
</feature>
<comment type="subcellular location">
    <subcellularLocation>
        <location evidence="1">Cytoplasm</location>
        <location evidence="1">Cytoskeleton</location>
        <location evidence="1">Cilium axoneme</location>
    </subcellularLocation>
</comment>
<feature type="compositionally biased region" description="Basic and acidic residues" evidence="5">
    <location>
        <begin position="935"/>
        <end position="962"/>
    </location>
</feature>
<feature type="compositionally biased region" description="Basic and acidic residues" evidence="5">
    <location>
        <begin position="1162"/>
        <end position="1175"/>
    </location>
</feature>
<feature type="compositionally biased region" description="Polar residues" evidence="5">
    <location>
        <begin position="838"/>
        <end position="847"/>
    </location>
</feature>
<dbReference type="SUPFAM" id="SSF48452">
    <property type="entry name" value="TPR-like"/>
    <property type="match status" value="2"/>
</dbReference>
<dbReference type="SMART" id="SM00028">
    <property type="entry name" value="TPR"/>
    <property type="match status" value="6"/>
</dbReference>
<comment type="caution">
    <text evidence="6">The sequence shown here is derived from an EMBL/GenBank/DDBJ whole genome shotgun (WGS) entry which is preliminary data.</text>
</comment>
<feature type="compositionally biased region" description="Basic and acidic residues" evidence="5">
    <location>
        <begin position="1302"/>
        <end position="1337"/>
    </location>
</feature>
<feature type="compositionally biased region" description="Basic residues" evidence="5">
    <location>
        <begin position="389"/>
        <end position="398"/>
    </location>
</feature>
<feature type="compositionally biased region" description="Basic and acidic residues" evidence="5">
    <location>
        <begin position="1539"/>
        <end position="1549"/>
    </location>
</feature>
<dbReference type="PANTHER" id="PTHR23040:SF2">
    <property type="entry name" value="OUTER DYNEIN ARM-DOCKING COMPLEX SUBUNIT 4"/>
    <property type="match status" value="1"/>
</dbReference>
<dbReference type="EMBL" id="JAWDGP010003622">
    <property type="protein sequence ID" value="KAK3772478.1"/>
    <property type="molecule type" value="Genomic_DNA"/>
</dbReference>
<feature type="compositionally biased region" description="Polar residues" evidence="5">
    <location>
        <begin position="1372"/>
        <end position="1392"/>
    </location>
</feature>
<dbReference type="Gene3D" id="1.25.40.10">
    <property type="entry name" value="Tetratricopeptide repeat domain"/>
    <property type="match status" value="3"/>
</dbReference>
<feature type="compositionally biased region" description="Basic residues" evidence="5">
    <location>
        <begin position="1393"/>
        <end position="1402"/>
    </location>
</feature>
<keyword evidence="4" id="KW-0802">TPR repeat</keyword>
<feature type="compositionally biased region" description="Polar residues" evidence="5">
    <location>
        <begin position="1563"/>
        <end position="1580"/>
    </location>
</feature>
<dbReference type="Pfam" id="PF13432">
    <property type="entry name" value="TPR_16"/>
    <property type="match status" value="1"/>
</dbReference>
<evidence type="ECO:0000256" key="1">
    <source>
        <dbReference type="ARBA" id="ARBA00004430"/>
    </source>
</evidence>
<reference evidence="6" key="1">
    <citation type="journal article" date="2023" name="G3 (Bethesda)">
        <title>A reference genome for the long-term kleptoplast-retaining sea slug Elysia crispata morphotype clarki.</title>
        <authorList>
            <person name="Eastman K.E."/>
            <person name="Pendleton A.L."/>
            <person name="Shaikh M.A."/>
            <person name="Suttiyut T."/>
            <person name="Ogas R."/>
            <person name="Tomko P."/>
            <person name="Gavelis G."/>
            <person name="Widhalm J.R."/>
            <person name="Wisecaver J.H."/>
        </authorList>
    </citation>
    <scope>NUCLEOTIDE SEQUENCE</scope>
    <source>
        <strain evidence="6">ECLA1</strain>
    </source>
</reference>
<accession>A0AAE0ZN14</accession>
<feature type="compositionally biased region" description="Basic and acidic residues" evidence="5">
    <location>
        <begin position="1451"/>
        <end position="1460"/>
    </location>
</feature>
<evidence type="ECO:0000256" key="2">
    <source>
        <dbReference type="ARBA" id="ARBA00034139"/>
    </source>
</evidence>
<feature type="compositionally biased region" description="Polar residues" evidence="5">
    <location>
        <begin position="1484"/>
        <end position="1493"/>
    </location>
</feature>
<feature type="repeat" description="TPR" evidence="4">
    <location>
        <begin position="123"/>
        <end position="156"/>
    </location>
</feature>
<feature type="region of interest" description="Disordered" evidence="5">
    <location>
        <begin position="1119"/>
        <end position="1194"/>
    </location>
</feature>
<feature type="region of interest" description="Disordered" evidence="5">
    <location>
        <begin position="771"/>
        <end position="821"/>
    </location>
</feature>
<feature type="compositionally biased region" description="Basic residues" evidence="5">
    <location>
        <begin position="721"/>
        <end position="735"/>
    </location>
</feature>
<organism evidence="6 7">
    <name type="scientific">Elysia crispata</name>
    <name type="common">lettuce slug</name>
    <dbReference type="NCBI Taxonomy" id="231223"/>
    <lineage>
        <taxon>Eukaryota</taxon>
        <taxon>Metazoa</taxon>
        <taxon>Spiralia</taxon>
        <taxon>Lophotrochozoa</taxon>
        <taxon>Mollusca</taxon>
        <taxon>Gastropoda</taxon>
        <taxon>Heterobranchia</taxon>
        <taxon>Euthyneura</taxon>
        <taxon>Panpulmonata</taxon>
        <taxon>Sacoglossa</taxon>
        <taxon>Placobranchoidea</taxon>
        <taxon>Plakobranchidae</taxon>
        <taxon>Elysia</taxon>
    </lineage>
</organism>
<evidence type="ECO:0000256" key="3">
    <source>
        <dbReference type="ARBA" id="ARBA00034143"/>
    </source>
</evidence>
<feature type="region of interest" description="Disordered" evidence="5">
    <location>
        <begin position="713"/>
        <end position="759"/>
    </location>
</feature>
<feature type="region of interest" description="Disordered" evidence="5">
    <location>
        <begin position="1530"/>
        <end position="1549"/>
    </location>
</feature>
<feature type="repeat" description="TPR" evidence="4">
    <location>
        <begin position="55"/>
        <end position="88"/>
    </location>
</feature>
<name>A0AAE0ZN14_9GAST</name>
<keyword evidence="7" id="KW-1185">Reference proteome</keyword>
<evidence type="ECO:0000313" key="7">
    <source>
        <dbReference type="Proteomes" id="UP001283361"/>
    </source>
</evidence>
<evidence type="ECO:0000256" key="4">
    <source>
        <dbReference type="PROSITE-ProRule" id="PRU00339"/>
    </source>
</evidence>
<gene>
    <name evidence="6" type="ORF">RRG08_043693</name>
</gene>
<proteinExistence type="predicted"/>
<dbReference type="InterPro" id="IPR040111">
    <property type="entry name" value="ODAD4"/>
</dbReference>
<feature type="region of interest" description="Disordered" evidence="5">
    <location>
        <begin position="1"/>
        <end position="31"/>
    </location>
</feature>
<feature type="region of interest" description="Disordered" evidence="5">
    <location>
        <begin position="1562"/>
        <end position="1598"/>
    </location>
</feature>
<dbReference type="InterPro" id="IPR011990">
    <property type="entry name" value="TPR-like_helical_dom_sf"/>
</dbReference>
<feature type="compositionally biased region" description="Basic and acidic residues" evidence="5">
    <location>
        <begin position="901"/>
        <end position="927"/>
    </location>
</feature>
<feature type="region of interest" description="Disordered" evidence="5">
    <location>
        <begin position="351"/>
        <end position="398"/>
    </location>
</feature>